<dbReference type="Proteomes" id="UP000561066">
    <property type="component" value="Unassembled WGS sequence"/>
</dbReference>
<dbReference type="FunFam" id="1.20.1250.20:FF:000001">
    <property type="entry name" value="Dicarboxylate MFS transporter"/>
    <property type="match status" value="1"/>
</dbReference>
<evidence type="ECO:0000256" key="3">
    <source>
        <dbReference type="ARBA" id="ARBA00022475"/>
    </source>
</evidence>
<dbReference type="RefSeq" id="WP_182942341.1">
    <property type="nucleotide sequence ID" value="NZ_JABEQH010000006.1"/>
</dbReference>
<dbReference type="Pfam" id="PF00083">
    <property type="entry name" value="Sugar_tr"/>
    <property type="match status" value="2"/>
</dbReference>
<feature type="transmembrane region" description="Helical" evidence="8">
    <location>
        <begin position="298"/>
        <end position="318"/>
    </location>
</feature>
<dbReference type="Gene3D" id="1.20.1250.20">
    <property type="entry name" value="MFS general substrate transporter like domains"/>
    <property type="match status" value="2"/>
</dbReference>
<comment type="subcellular location">
    <subcellularLocation>
        <location evidence="1">Cell membrane</location>
        <topology evidence="1">Multi-pass membrane protein</topology>
    </subcellularLocation>
</comment>
<keyword evidence="2" id="KW-0813">Transport</keyword>
<evidence type="ECO:0000256" key="8">
    <source>
        <dbReference type="SAM" id="Phobius"/>
    </source>
</evidence>
<feature type="transmembrane region" description="Helical" evidence="8">
    <location>
        <begin position="360"/>
        <end position="381"/>
    </location>
</feature>
<feature type="transmembrane region" description="Helical" evidence="8">
    <location>
        <begin position="233"/>
        <end position="251"/>
    </location>
</feature>
<dbReference type="SUPFAM" id="SSF103473">
    <property type="entry name" value="MFS general substrate transporter"/>
    <property type="match status" value="1"/>
</dbReference>
<dbReference type="InterPro" id="IPR051084">
    <property type="entry name" value="H+-coupled_symporters"/>
</dbReference>
<dbReference type="PROSITE" id="PS00216">
    <property type="entry name" value="SUGAR_TRANSPORT_1"/>
    <property type="match status" value="1"/>
</dbReference>
<dbReference type="PROSITE" id="PS00217">
    <property type="entry name" value="SUGAR_TRANSPORT_2"/>
    <property type="match status" value="1"/>
</dbReference>
<gene>
    <name evidence="10" type="ORF">HLH21_05515</name>
</gene>
<evidence type="ECO:0000256" key="4">
    <source>
        <dbReference type="ARBA" id="ARBA00022692"/>
    </source>
</evidence>
<evidence type="ECO:0000256" key="2">
    <source>
        <dbReference type="ARBA" id="ARBA00022448"/>
    </source>
</evidence>
<proteinExistence type="predicted"/>
<feature type="transmembrane region" description="Helical" evidence="8">
    <location>
        <begin position="80"/>
        <end position="98"/>
    </location>
</feature>
<dbReference type="CDD" id="cd17367">
    <property type="entry name" value="MFS_KgtP"/>
    <property type="match status" value="1"/>
</dbReference>
<keyword evidence="11" id="KW-1185">Reference proteome</keyword>
<keyword evidence="3" id="KW-1003">Cell membrane</keyword>
<feature type="transmembrane region" description="Helical" evidence="8">
    <location>
        <begin position="182"/>
        <end position="201"/>
    </location>
</feature>
<dbReference type="AlphaFoldDB" id="A0A7W4J632"/>
<name>A0A7W4J632_9PROT</name>
<accession>A0A7W4J632</accession>
<feature type="transmembrane region" description="Helical" evidence="8">
    <location>
        <begin position="51"/>
        <end position="73"/>
    </location>
</feature>
<protein>
    <submittedName>
        <fullName evidence="10">MFS transporter</fullName>
    </submittedName>
</protein>
<dbReference type="GO" id="GO:0005886">
    <property type="term" value="C:plasma membrane"/>
    <property type="evidence" value="ECO:0007669"/>
    <property type="project" value="UniProtKB-SubCell"/>
</dbReference>
<keyword evidence="7 8" id="KW-0472">Membrane</keyword>
<comment type="caution">
    <text evidence="10">The sequence shown here is derived from an EMBL/GenBank/DDBJ whole genome shotgun (WGS) entry which is preliminary data.</text>
</comment>
<dbReference type="EMBL" id="JABEQH010000006">
    <property type="protein sequence ID" value="MBB2175387.1"/>
    <property type="molecule type" value="Genomic_DNA"/>
</dbReference>
<dbReference type="PROSITE" id="PS50850">
    <property type="entry name" value="MFS"/>
    <property type="match status" value="1"/>
</dbReference>
<dbReference type="InterPro" id="IPR036259">
    <property type="entry name" value="MFS_trans_sf"/>
</dbReference>
<evidence type="ECO:0000256" key="7">
    <source>
        <dbReference type="ARBA" id="ARBA00023136"/>
    </source>
</evidence>
<dbReference type="InterPro" id="IPR020846">
    <property type="entry name" value="MFS_dom"/>
</dbReference>
<evidence type="ECO:0000256" key="6">
    <source>
        <dbReference type="ARBA" id="ARBA00022989"/>
    </source>
</evidence>
<feature type="transmembrane region" description="Helical" evidence="8">
    <location>
        <begin position="271"/>
        <end position="291"/>
    </location>
</feature>
<evidence type="ECO:0000256" key="5">
    <source>
        <dbReference type="ARBA" id="ARBA00022847"/>
    </source>
</evidence>
<reference evidence="10 11" key="1">
    <citation type="submission" date="2020-04" db="EMBL/GenBank/DDBJ databases">
        <title>Description of novel Gluconacetobacter.</title>
        <authorList>
            <person name="Sombolestani A."/>
        </authorList>
    </citation>
    <scope>NUCLEOTIDE SEQUENCE [LARGE SCALE GENOMIC DNA]</scope>
    <source>
        <strain evidence="10 11">LMG 21312</strain>
    </source>
</reference>
<organism evidence="10 11">
    <name type="scientific">Gluconacetobacter johannae</name>
    <dbReference type="NCBI Taxonomy" id="112140"/>
    <lineage>
        <taxon>Bacteria</taxon>
        <taxon>Pseudomonadati</taxon>
        <taxon>Pseudomonadota</taxon>
        <taxon>Alphaproteobacteria</taxon>
        <taxon>Acetobacterales</taxon>
        <taxon>Acetobacteraceae</taxon>
        <taxon>Gluconacetobacter</taxon>
    </lineage>
</organism>
<feature type="domain" description="Major facilitator superfamily (MFS) profile" evidence="9">
    <location>
        <begin position="9"/>
        <end position="416"/>
    </location>
</feature>
<dbReference type="PANTHER" id="PTHR43528:SF5">
    <property type="entry name" value="PROLINE_BETAINE TRANSPORTER"/>
    <property type="match status" value="1"/>
</dbReference>
<sequence length="424" mass="45998">MTTAQRLRGIVAGSSGNLIEYYDWYVYSAFSLYFARAFFPQGDMTAQLLNTAAIFAVGFLMRPIGGWLMGILADRYGRRTALSVSILAMCAGSAMIVVCPGYDRIGVAAPIVLVVARLIQGVSLGGEYGASATYLSEVAPAAHRGFYSSFQYVTLVMGQLLALVVLLVMQFVLLTPAQISDWGWRVPFGIGALLSVSVFWFRRSMHESAQFTRARASGEKGGLKILSRYRREILTVCGLTLGGTVSFYTYTIYMQKYLVNTVGLSREQSTLVSATALLVFALAQPAFGALSDRVGRRVLLIAFGVLGTFGTVPLMHALSGARGILPAFALVTLALMAVSTYTSINAVVKAEQFPTRVRALGVAFPYALTVSLFGGTAEYIALWCKQAGHEEWFYWYVSACALCSLLTALFLLDSRTRIEAEDAA</sequence>
<dbReference type="GO" id="GO:0015293">
    <property type="term" value="F:symporter activity"/>
    <property type="evidence" value="ECO:0007669"/>
    <property type="project" value="UniProtKB-KW"/>
</dbReference>
<feature type="transmembrane region" description="Helical" evidence="8">
    <location>
        <begin position="393"/>
        <end position="412"/>
    </location>
</feature>
<dbReference type="InterPro" id="IPR005829">
    <property type="entry name" value="Sugar_transporter_CS"/>
</dbReference>
<dbReference type="InterPro" id="IPR005828">
    <property type="entry name" value="MFS_sugar_transport-like"/>
</dbReference>
<evidence type="ECO:0000259" key="9">
    <source>
        <dbReference type="PROSITE" id="PS50850"/>
    </source>
</evidence>
<feature type="transmembrane region" description="Helical" evidence="8">
    <location>
        <begin position="152"/>
        <end position="176"/>
    </location>
</feature>
<feature type="transmembrane region" description="Helical" evidence="8">
    <location>
        <begin position="324"/>
        <end position="348"/>
    </location>
</feature>
<evidence type="ECO:0000313" key="11">
    <source>
        <dbReference type="Proteomes" id="UP000561066"/>
    </source>
</evidence>
<keyword evidence="5" id="KW-0769">Symport</keyword>
<keyword evidence="6 8" id="KW-1133">Transmembrane helix</keyword>
<keyword evidence="4 8" id="KW-0812">Transmembrane</keyword>
<dbReference type="PANTHER" id="PTHR43528">
    <property type="entry name" value="ALPHA-KETOGLUTARATE PERMEASE"/>
    <property type="match status" value="1"/>
</dbReference>
<evidence type="ECO:0000313" key="10">
    <source>
        <dbReference type="EMBL" id="MBB2175387.1"/>
    </source>
</evidence>
<evidence type="ECO:0000256" key="1">
    <source>
        <dbReference type="ARBA" id="ARBA00004651"/>
    </source>
</evidence>
<dbReference type="FunFam" id="1.20.1250.20:FF:000300">
    <property type="entry name" value="Dicarboxylate MFS transporter"/>
    <property type="match status" value="1"/>
</dbReference>